<proteinExistence type="predicted"/>
<name>A0ABQ9HWQ7_9NEOP</name>
<accession>A0ABQ9HWQ7</accession>
<evidence type="ECO:0000313" key="3">
    <source>
        <dbReference type="Proteomes" id="UP001159363"/>
    </source>
</evidence>
<sequence length="131" mass="14824">MRVIEVSMEQRRNEKAGETGDLRENPPTNGIVRMRKYGVIQQGIKHGPLCAFEEVKRGSDKDVTDTRGLCPFAPTSKALNWRAVFPLCCVYLWDFKRLEAEKRKSDRDDTTTQIKCAVAAKRKALNGPTVL</sequence>
<feature type="compositionally biased region" description="Basic and acidic residues" evidence="1">
    <location>
        <begin position="8"/>
        <end position="24"/>
    </location>
</feature>
<organism evidence="2 3">
    <name type="scientific">Dryococelus australis</name>
    <dbReference type="NCBI Taxonomy" id="614101"/>
    <lineage>
        <taxon>Eukaryota</taxon>
        <taxon>Metazoa</taxon>
        <taxon>Ecdysozoa</taxon>
        <taxon>Arthropoda</taxon>
        <taxon>Hexapoda</taxon>
        <taxon>Insecta</taxon>
        <taxon>Pterygota</taxon>
        <taxon>Neoptera</taxon>
        <taxon>Polyneoptera</taxon>
        <taxon>Phasmatodea</taxon>
        <taxon>Verophasmatodea</taxon>
        <taxon>Anareolatae</taxon>
        <taxon>Phasmatidae</taxon>
        <taxon>Eurycanthinae</taxon>
        <taxon>Dryococelus</taxon>
    </lineage>
</organism>
<reference evidence="2 3" key="1">
    <citation type="submission" date="2023-02" db="EMBL/GenBank/DDBJ databases">
        <title>LHISI_Scaffold_Assembly.</title>
        <authorList>
            <person name="Stuart O.P."/>
            <person name="Cleave R."/>
            <person name="Magrath M.J.L."/>
            <person name="Mikheyev A.S."/>
        </authorList>
    </citation>
    <scope>NUCLEOTIDE SEQUENCE [LARGE SCALE GENOMIC DNA]</scope>
    <source>
        <strain evidence="2">Daus_M_001</strain>
        <tissue evidence="2">Leg muscle</tissue>
    </source>
</reference>
<gene>
    <name evidence="2" type="ORF">PR048_008189</name>
</gene>
<comment type="caution">
    <text evidence="2">The sequence shown here is derived from an EMBL/GenBank/DDBJ whole genome shotgun (WGS) entry which is preliminary data.</text>
</comment>
<dbReference type="EMBL" id="JARBHB010000003">
    <property type="protein sequence ID" value="KAJ8888697.1"/>
    <property type="molecule type" value="Genomic_DNA"/>
</dbReference>
<feature type="region of interest" description="Disordered" evidence="1">
    <location>
        <begin position="1"/>
        <end position="29"/>
    </location>
</feature>
<evidence type="ECO:0000313" key="2">
    <source>
        <dbReference type="EMBL" id="KAJ8888697.1"/>
    </source>
</evidence>
<evidence type="ECO:0000256" key="1">
    <source>
        <dbReference type="SAM" id="MobiDB-lite"/>
    </source>
</evidence>
<protein>
    <submittedName>
        <fullName evidence="2">Uncharacterized protein</fullName>
    </submittedName>
</protein>
<dbReference type="Proteomes" id="UP001159363">
    <property type="component" value="Chromosome 3"/>
</dbReference>
<keyword evidence="3" id="KW-1185">Reference proteome</keyword>